<gene>
    <name evidence="2" type="ORF">MOTC310_30445</name>
</gene>
<protein>
    <recommendedName>
        <fullName evidence="1">Hemerythrin-like domain-containing protein</fullName>
    </recommendedName>
</protein>
<comment type="caution">
    <text evidence="2">The sequence shown here is derived from an EMBL/GenBank/DDBJ whole genome shotgun (WGS) entry which is preliminary data.</text>
</comment>
<dbReference type="Pfam" id="PF01814">
    <property type="entry name" value="Hemerythrin"/>
    <property type="match status" value="1"/>
</dbReference>
<sequence length="120" mass="13524">MIRRRNVWQLIAHDHAYLAHLIAESRYTFGGSAIHDREEVLSGLIDELAAHAEALEASLYAPLRHLDLTRQLAEDLHHEHAQVLGQLDALARSRQGGFSSQTGMILDVALIGQHLRRYTQ</sequence>
<dbReference type="RefSeq" id="WP_331294860.1">
    <property type="nucleotide sequence ID" value="NZ_MLBR01000013.1"/>
</dbReference>
<organism evidence="2 3">
    <name type="scientific">Methylobacterium oryzae</name>
    <dbReference type="NCBI Taxonomy" id="334852"/>
    <lineage>
        <taxon>Bacteria</taxon>
        <taxon>Pseudomonadati</taxon>
        <taxon>Pseudomonadota</taxon>
        <taxon>Alphaproteobacteria</taxon>
        <taxon>Hyphomicrobiales</taxon>
        <taxon>Methylobacteriaceae</taxon>
        <taxon>Methylobacterium</taxon>
    </lineage>
</organism>
<proteinExistence type="predicted"/>
<dbReference type="Proteomes" id="UP001355206">
    <property type="component" value="Unassembled WGS sequence"/>
</dbReference>
<dbReference type="EMBL" id="MLCA01000016">
    <property type="protein sequence ID" value="MEE7494508.1"/>
    <property type="molecule type" value="Genomic_DNA"/>
</dbReference>
<name>A0ABU7TY65_9HYPH</name>
<accession>A0ABU7TY65</accession>
<evidence type="ECO:0000259" key="1">
    <source>
        <dbReference type="Pfam" id="PF01814"/>
    </source>
</evidence>
<dbReference type="InterPro" id="IPR012312">
    <property type="entry name" value="Hemerythrin-like"/>
</dbReference>
<reference evidence="2 3" key="1">
    <citation type="journal article" date="2012" name="Genet. Mol. Biol.">
        <title>Analysis of 16S rRNA and mxaF genes revealing insights into Methylobacterium niche-specific plant association.</title>
        <authorList>
            <person name="Dourado M.N."/>
            <person name="Andreote F.D."/>
            <person name="Dini-Andreote F."/>
            <person name="Conti R."/>
            <person name="Araujo J.M."/>
            <person name="Araujo W.L."/>
        </authorList>
    </citation>
    <scope>NUCLEOTIDE SEQUENCE [LARGE SCALE GENOMIC DNA]</scope>
    <source>
        <strain evidence="2 3">TC3-10</strain>
    </source>
</reference>
<evidence type="ECO:0000313" key="3">
    <source>
        <dbReference type="Proteomes" id="UP001355206"/>
    </source>
</evidence>
<keyword evidence="3" id="KW-1185">Reference proteome</keyword>
<evidence type="ECO:0000313" key="2">
    <source>
        <dbReference type="EMBL" id="MEE7494508.1"/>
    </source>
</evidence>
<feature type="domain" description="Hemerythrin-like" evidence="1">
    <location>
        <begin position="9"/>
        <end position="95"/>
    </location>
</feature>